<organism evidence="2 3">
    <name type="scientific">Leucobacter aridicollis</name>
    <dbReference type="NCBI Taxonomy" id="283878"/>
    <lineage>
        <taxon>Bacteria</taxon>
        <taxon>Bacillati</taxon>
        <taxon>Actinomycetota</taxon>
        <taxon>Actinomycetes</taxon>
        <taxon>Micrococcales</taxon>
        <taxon>Microbacteriaceae</taxon>
        <taxon>Leucobacter</taxon>
    </lineage>
</organism>
<protein>
    <recommendedName>
        <fullName evidence="1">RES domain-containing protein</fullName>
    </recommendedName>
</protein>
<feature type="domain" description="RES" evidence="1">
    <location>
        <begin position="2"/>
        <end position="128"/>
    </location>
</feature>
<keyword evidence="3" id="KW-1185">Reference proteome</keyword>
<evidence type="ECO:0000313" key="3">
    <source>
        <dbReference type="Proteomes" id="UP000586095"/>
    </source>
</evidence>
<accession>A0A852RIG4</accession>
<comment type="caution">
    <text evidence="2">The sequence shown here is derived from an EMBL/GenBank/DDBJ whole genome shotgun (WGS) entry which is preliminary data.</text>
</comment>
<sequence>MPILYAAASEQAAVAETLLHDAPLTGGQLLPREYEGRITSRLRTTGDLRLAAFLGLGLRALGVRAEQVTATPASSYGETVKWAEAAHAAGFDGVVYMSRQCNSDRAYAFFGDRCDGAFEVDSSYSWRFDDVSGGREKLITLCGPLGVEVLVPPAG</sequence>
<proteinExistence type="predicted"/>
<name>A0A852RIG4_9MICO</name>
<evidence type="ECO:0000313" key="2">
    <source>
        <dbReference type="EMBL" id="NYD26472.1"/>
    </source>
</evidence>
<dbReference type="Proteomes" id="UP000586095">
    <property type="component" value="Unassembled WGS sequence"/>
</dbReference>
<dbReference type="EMBL" id="JACCBD010000001">
    <property type="protein sequence ID" value="NYD26472.1"/>
    <property type="molecule type" value="Genomic_DNA"/>
</dbReference>
<reference evidence="2 3" key="1">
    <citation type="submission" date="2020-07" db="EMBL/GenBank/DDBJ databases">
        <title>Sequencing the genomes of 1000 actinobacteria strains.</title>
        <authorList>
            <person name="Klenk H.-P."/>
        </authorList>
    </citation>
    <scope>NUCLEOTIDE SEQUENCE [LARGE SCALE GENOMIC DNA]</scope>
    <source>
        <strain evidence="2 3">DSM 17380</strain>
    </source>
</reference>
<dbReference type="AlphaFoldDB" id="A0A852RIG4"/>
<dbReference type="InterPro" id="IPR014914">
    <property type="entry name" value="RES_dom"/>
</dbReference>
<gene>
    <name evidence="2" type="ORF">BJ960_001275</name>
</gene>
<dbReference type="Pfam" id="PF08808">
    <property type="entry name" value="RES"/>
    <property type="match status" value="1"/>
</dbReference>
<evidence type="ECO:0000259" key="1">
    <source>
        <dbReference type="Pfam" id="PF08808"/>
    </source>
</evidence>